<comment type="pathway">
    <text evidence="3">Cofactor biosynthesis; molybdopterin biosynthesis.</text>
</comment>
<evidence type="ECO:0000256" key="3">
    <source>
        <dbReference type="RuleBase" id="RU365090"/>
    </source>
</evidence>
<evidence type="ECO:0000256" key="4">
    <source>
        <dbReference type="SAM" id="MobiDB-lite"/>
    </source>
</evidence>
<dbReference type="Gene3D" id="3.90.105.10">
    <property type="entry name" value="Molybdopterin biosynthesis moea protein, domain 2"/>
    <property type="match status" value="2"/>
</dbReference>
<keyword evidence="2 3" id="KW-0501">Molybdenum cofactor biosynthesis</keyword>
<feature type="region of interest" description="Disordered" evidence="4">
    <location>
        <begin position="222"/>
        <end position="249"/>
    </location>
</feature>
<comment type="catalytic activity">
    <reaction evidence="3">
        <text>adenylyl-molybdopterin + molybdate = Mo-molybdopterin + AMP + H(+)</text>
        <dbReference type="Rhea" id="RHEA:35047"/>
        <dbReference type="ChEBI" id="CHEBI:15378"/>
        <dbReference type="ChEBI" id="CHEBI:36264"/>
        <dbReference type="ChEBI" id="CHEBI:62727"/>
        <dbReference type="ChEBI" id="CHEBI:71302"/>
        <dbReference type="ChEBI" id="CHEBI:456215"/>
    </reaction>
</comment>
<dbReference type="Gene3D" id="2.170.190.11">
    <property type="entry name" value="Molybdopterin biosynthesis moea protein, domain 3"/>
    <property type="match status" value="2"/>
</dbReference>
<keyword evidence="3" id="KW-0808">Transferase</keyword>
<dbReference type="InterPro" id="IPR038987">
    <property type="entry name" value="MoeA-like"/>
</dbReference>
<dbReference type="Pfam" id="PF00994">
    <property type="entry name" value="MoCF_biosynth"/>
    <property type="match status" value="2"/>
</dbReference>
<dbReference type="GO" id="GO:0005524">
    <property type="term" value="F:ATP binding"/>
    <property type="evidence" value="ECO:0007669"/>
    <property type="project" value="UniProtKB-UniRule"/>
</dbReference>
<protein>
    <submittedName>
        <fullName evidence="6">MoaB/Mog domain-containing protein</fullName>
    </submittedName>
</protein>
<dbReference type="InterPro" id="IPR008284">
    <property type="entry name" value="MoCF_biosynth_CS"/>
</dbReference>
<dbReference type="PANTHER" id="PTHR10192">
    <property type="entry name" value="MOLYBDOPTERIN BIOSYNTHESIS PROTEIN"/>
    <property type="match status" value="1"/>
</dbReference>
<accession>A0A8H7ZTE8</accession>
<dbReference type="GO" id="GO:0061598">
    <property type="term" value="F:molybdopterin adenylyltransferase activity"/>
    <property type="evidence" value="ECO:0007669"/>
    <property type="project" value="UniProtKB-UniRule"/>
</dbReference>
<gene>
    <name evidence="6" type="ORF">BJ554DRAFT_619</name>
</gene>
<evidence type="ECO:0000256" key="1">
    <source>
        <dbReference type="ARBA" id="ARBA00008339"/>
    </source>
</evidence>
<feature type="domain" description="MoaB/Mog" evidence="5">
    <location>
        <begin position="537"/>
        <end position="649"/>
    </location>
</feature>
<dbReference type="NCBIfam" id="TIGR00177">
    <property type="entry name" value="molyb_syn"/>
    <property type="match status" value="1"/>
</dbReference>
<comment type="cofactor">
    <cofactor evidence="3">
        <name>Mg(2+)</name>
        <dbReference type="ChEBI" id="CHEBI:18420"/>
    </cofactor>
</comment>
<keyword evidence="3" id="KW-0479">Metal-binding</keyword>
<dbReference type="AlphaFoldDB" id="A0A8H7ZTE8"/>
<dbReference type="GO" id="GO:0006777">
    <property type="term" value="P:Mo-molybdopterin cofactor biosynthetic process"/>
    <property type="evidence" value="ECO:0007669"/>
    <property type="project" value="UniProtKB-UniRule"/>
</dbReference>
<feature type="domain" description="MoaB/Mog" evidence="5">
    <location>
        <begin position="37"/>
        <end position="182"/>
    </location>
</feature>
<dbReference type="OrthoDB" id="4349954at2759"/>
<dbReference type="InterPro" id="IPR036135">
    <property type="entry name" value="MoeA_linker/N_sf"/>
</dbReference>
<dbReference type="InterPro" id="IPR005110">
    <property type="entry name" value="MoeA_linker/N"/>
</dbReference>
<dbReference type="GO" id="GO:0046872">
    <property type="term" value="F:metal ion binding"/>
    <property type="evidence" value="ECO:0007669"/>
    <property type="project" value="UniProtKB-UniRule"/>
</dbReference>
<comment type="similarity">
    <text evidence="3">Belongs to the MoeA family.</text>
</comment>
<dbReference type="SUPFAM" id="SSF53218">
    <property type="entry name" value="Molybdenum cofactor biosynthesis proteins"/>
    <property type="match status" value="2"/>
</dbReference>
<dbReference type="InterPro" id="IPR001453">
    <property type="entry name" value="MoaB/Mog_dom"/>
</dbReference>
<evidence type="ECO:0000256" key="2">
    <source>
        <dbReference type="ARBA" id="ARBA00023150"/>
    </source>
</evidence>
<dbReference type="Proteomes" id="UP000673691">
    <property type="component" value="Unassembled WGS sequence"/>
</dbReference>
<evidence type="ECO:0000259" key="5">
    <source>
        <dbReference type="SMART" id="SM00852"/>
    </source>
</evidence>
<dbReference type="Gene3D" id="3.40.980.10">
    <property type="entry name" value="MoaB/Mog-like domain"/>
    <property type="match status" value="2"/>
</dbReference>
<dbReference type="CDD" id="cd00886">
    <property type="entry name" value="MogA_MoaB"/>
    <property type="match status" value="1"/>
</dbReference>
<keyword evidence="3" id="KW-0460">Magnesium</keyword>
<sequence length="649" mass="67796">MADEKATLPRYAVGILTGEHAVTGVFHPCDKGALRHALSDSVSSGSARDQSGPALRECIEKGGNGATWTVTVQKTVGDNARDIRAAVKQWADNDRVDLIVTTGGTGFGIRDVTPEAVAPILDRQASGLVVAMLVASLTITPFAALARPVAGTIGRTLIITLPGSPKGSVENLMAVWKALPHALELNRGSSGKKLHDDMNRLQPSLAADAAILGFPNLNAAGNRSPHRCSHHANDDGAQTGSSTGLSNDLGVPVAKRRRTSPYPLVDVEDAMRIISRYSTRLDARELPVDDDLTGFVLAEDVVALESVPGYRASVVDGYAVIGSDGPGVYDVISATTAGEQANIHTDISPLWAKQVTCTAITAPIPPGANPVVMAKGIDIKSFGHMTEETPEVTIEALENAQSDRGKCAPGIGKQKEGDSPGIYCAASAKHVGVHPLRPGQIVRVTTGAPVPPGATAVVMVEDTKLVQASDDGSVEKRVEITVPVRDGENVREIGVDTAVGEVVMRKGELFTAVGGEHAALASVGATKVLVHRKPVVAILSSGSEIVDAGCPRELSYGQVRDCNRVALRAAVVGAGFEALDCGIVEDLADKVERAIVSALARADVLITTGGVSMGEKDLLKSIIERSLKGTVHFGRVNMKPGCVLSRLRP</sequence>
<comment type="caution">
    <text evidence="6">The sequence shown here is derived from an EMBL/GenBank/DDBJ whole genome shotgun (WGS) entry which is preliminary data.</text>
</comment>
<dbReference type="GO" id="GO:0061599">
    <property type="term" value="F:molybdopterin molybdotransferase activity"/>
    <property type="evidence" value="ECO:0007669"/>
    <property type="project" value="UniProtKB-UniRule"/>
</dbReference>
<dbReference type="CDD" id="cd00887">
    <property type="entry name" value="MoeA"/>
    <property type="match status" value="1"/>
</dbReference>
<keyword evidence="3" id="KW-0500">Molybdenum</keyword>
<comment type="function">
    <text evidence="3">Catalyzes two steps in the biosynthesis of the molybdenum cofactor. In the first step, molybdopterin is adenylated. Subsequently, molybdate is inserted into adenylated molybdopterin and AMP is released.</text>
</comment>
<dbReference type="SUPFAM" id="SSF63882">
    <property type="entry name" value="MoeA N-terminal region -like"/>
    <property type="match status" value="2"/>
</dbReference>
<dbReference type="PANTHER" id="PTHR10192:SF5">
    <property type="entry name" value="GEPHYRIN"/>
    <property type="match status" value="1"/>
</dbReference>
<organism evidence="6 7">
    <name type="scientific">Olpidium bornovanus</name>
    <dbReference type="NCBI Taxonomy" id="278681"/>
    <lineage>
        <taxon>Eukaryota</taxon>
        <taxon>Fungi</taxon>
        <taxon>Fungi incertae sedis</taxon>
        <taxon>Olpidiomycota</taxon>
        <taxon>Olpidiomycotina</taxon>
        <taxon>Olpidiomycetes</taxon>
        <taxon>Olpidiales</taxon>
        <taxon>Olpidiaceae</taxon>
        <taxon>Olpidium</taxon>
    </lineage>
</organism>
<reference evidence="6 7" key="1">
    <citation type="journal article" name="Sci. Rep.">
        <title>Genome-scale phylogenetic analyses confirm Olpidium as the closest living zoosporic fungus to the non-flagellated, terrestrial fungi.</title>
        <authorList>
            <person name="Chang Y."/>
            <person name="Rochon D."/>
            <person name="Sekimoto S."/>
            <person name="Wang Y."/>
            <person name="Chovatia M."/>
            <person name="Sandor L."/>
            <person name="Salamov A."/>
            <person name="Grigoriev I.V."/>
            <person name="Stajich J.E."/>
            <person name="Spatafora J.W."/>
        </authorList>
    </citation>
    <scope>NUCLEOTIDE SEQUENCE [LARGE SCALE GENOMIC DNA]</scope>
    <source>
        <strain evidence="6">S191</strain>
    </source>
</reference>
<evidence type="ECO:0000313" key="7">
    <source>
        <dbReference type="Proteomes" id="UP000673691"/>
    </source>
</evidence>
<name>A0A8H7ZTE8_9FUNG</name>
<dbReference type="EMBL" id="JAEFCI010007478">
    <property type="protein sequence ID" value="KAG5459042.1"/>
    <property type="molecule type" value="Genomic_DNA"/>
</dbReference>
<dbReference type="Pfam" id="PF03453">
    <property type="entry name" value="MoeA_N"/>
    <property type="match status" value="2"/>
</dbReference>
<feature type="compositionally biased region" description="Polar residues" evidence="4">
    <location>
        <begin position="236"/>
        <end position="246"/>
    </location>
</feature>
<proteinExistence type="inferred from homology"/>
<keyword evidence="7" id="KW-1185">Reference proteome</keyword>
<dbReference type="SMART" id="SM00852">
    <property type="entry name" value="MoCF_biosynth"/>
    <property type="match status" value="2"/>
</dbReference>
<comment type="catalytic activity">
    <reaction evidence="3">
        <text>molybdopterin + ATP + H(+) = adenylyl-molybdopterin + diphosphate</text>
        <dbReference type="Rhea" id="RHEA:31331"/>
        <dbReference type="ChEBI" id="CHEBI:15378"/>
        <dbReference type="ChEBI" id="CHEBI:30616"/>
        <dbReference type="ChEBI" id="CHEBI:33019"/>
        <dbReference type="ChEBI" id="CHEBI:58698"/>
        <dbReference type="ChEBI" id="CHEBI:62727"/>
    </reaction>
</comment>
<dbReference type="UniPathway" id="UPA00344"/>
<comment type="similarity">
    <text evidence="1">In the C-terminal section; belongs to the MoeA family.</text>
</comment>
<dbReference type="GO" id="GO:0005829">
    <property type="term" value="C:cytosol"/>
    <property type="evidence" value="ECO:0007669"/>
    <property type="project" value="TreeGrafter"/>
</dbReference>
<dbReference type="InterPro" id="IPR036425">
    <property type="entry name" value="MoaB/Mog-like_dom_sf"/>
</dbReference>
<evidence type="ECO:0000313" key="6">
    <source>
        <dbReference type="EMBL" id="KAG5459042.1"/>
    </source>
</evidence>
<dbReference type="PROSITE" id="PS01078">
    <property type="entry name" value="MOCF_BIOSYNTHESIS_1"/>
    <property type="match status" value="1"/>
</dbReference>